<reference evidence="4" key="1">
    <citation type="journal article" date="2014" name="Proc. Natl. Acad. Sci. U.S.A.">
        <title>Extensive sampling of basidiomycete genomes demonstrates inadequacy of the white-rot/brown-rot paradigm for wood decay fungi.</title>
        <authorList>
            <person name="Riley R."/>
            <person name="Salamov A.A."/>
            <person name="Brown D.W."/>
            <person name="Nagy L.G."/>
            <person name="Floudas D."/>
            <person name="Held B.W."/>
            <person name="Levasseur A."/>
            <person name="Lombard V."/>
            <person name="Morin E."/>
            <person name="Otillar R."/>
            <person name="Lindquist E.A."/>
            <person name="Sun H."/>
            <person name="LaButti K.M."/>
            <person name="Schmutz J."/>
            <person name="Jabbour D."/>
            <person name="Luo H."/>
            <person name="Baker S.E."/>
            <person name="Pisabarro A.G."/>
            <person name="Walton J.D."/>
            <person name="Blanchette R.A."/>
            <person name="Henrissat B."/>
            <person name="Martin F."/>
            <person name="Cullen D."/>
            <person name="Hibbett D.S."/>
            <person name="Grigoriev I.V."/>
        </authorList>
    </citation>
    <scope>NUCLEOTIDE SEQUENCE [LARGE SCALE GENOMIC DNA]</scope>
    <source>
        <strain evidence="4">CBS 339.88</strain>
    </source>
</reference>
<dbReference type="HOGENOM" id="CLU_700288_0_0_1"/>
<evidence type="ECO:0000313" key="4">
    <source>
        <dbReference type="Proteomes" id="UP000027222"/>
    </source>
</evidence>
<gene>
    <name evidence="3" type="ORF">GALMADRAFT_144146</name>
</gene>
<keyword evidence="2" id="KW-0732">Signal</keyword>
<sequence>MPYTFNAILISLARLLFSSQSLGLMSNASLCLPEERQQHPVSVSLTELERIIGEPVRTCQPLVSTLEPPSLPCELQKSLSKSTSIDELSSSDHRHEQLNTGSPTLVPFNSPALTPSNSFPKFKNLDASDLAFFPANFASAKFSRSSSFNLSLVSDTSEDDDEFNLSTSLDALLSFRSVAQNGPSNSSPTPVRGLGISGISRKDGKVPFDGLGLLSMRPSSYCDSPRARNSSNRYDAYGPESGYSLVPNDSTESLSDVFLQEMVYTFTEDPFHTSLAQSIPECTSWYELDSMPLAGREETVAKPGPSTPATPLKGHPCHPRPASRMKSNFSSATISSELKRTLSTPVARSYVAGSRARSVSCPTGSSISGIPSRASGIYTNAAPKNIMPRRSWRF</sequence>
<dbReference type="Proteomes" id="UP000027222">
    <property type="component" value="Unassembled WGS sequence"/>
</dbReference>
<dbReference type="EMBL" id="KL142394">
    <property type="protein sequence ID" value="KDR71070.1"/>
    <property type="molecule type" value="Genomic_DNA"/>
</dbReference>
<evidence type="ECO:0000313" key="3">
    <source>
        <dbReference type="EMBL" id="KDR71070.1"/>
    </source>
</evidence>
<name>A0A067SJE8_GALM3</name>
<organism evidence="3 4">
    <name type="scientific">Galerina marginata (strain CBS 339.88)</name>
    <dbReference type="NCBI Taxonomy" id="685588"/>
    <lineage>
        <taxon>Eukaryota</taxon>
        <taxon>Fungi</taxon>
        <taxon>Dikarya</taxon>
        <taxon>Basidiomycota</taxon>
        <taxon>Agaricomycotina</taxon>
        <taxon>Agaricomycetes</taxon>
        <taxon>Agaricomycetidae</taxon>
        <taxon>Agaricales</taxon>
        <taxon>Agaricineae</taxon>
        <taxon>Strophariaceae</taxon>
        <taxon>Galerina</taxon>
    </lineage>
</organism>
<feature type="signal peptide" evidence="2">
    <location>
        <begin position="1"/>
        <end position="23"/>
    </location>
</feature>
<evidence type="ECO:0008006" key="5">
    <source>
        <dbReference type="Google" id="ProtNLM"/>
    </source>
</evidence>
<dbReference type="OrthoDB" id="3057455at2759"/>
<keyword evidence="4" id="KW-1185">Reference proteome</keyword>
<dbReference type="AlphaFoldDB" id="A0A067SJE8"/>
<feature type="region of interest" description="Disordered" evidence="1">
    <location>
        <begin position="298"/>
        <end position="330"/>
    </location>
</feature>
<accession>A0A067SJE8</accession>
<protein>
    <recommendedName>
        <fullName evidence="5">Ig-like domain-containing protein</fullName>
    </recommendedName>
</protein>
<feature type="region of interest" description="Disordered" evidence="1">
    <location>
        <begin position="84"/>
        <end position="109"/>
    </location>
</feature>
<proteinExistence type="predicted"/>
<evidence type="ECO:0000256" key="1">
    <source>
        <dbReference type="SAM" id="MobiDB-lite"/>
    </source>
</evidence>
<evidence type="ECO:0000256" key="2">
    <source>
        <dbReference type="SAM" id="SignalP"/>
    </source>
</evidence>
<feature type="chain" id="PRO_5001645918" description="Ig-like domain-containing protein" evidence="2">
    <location>
        <begin position="24"/>
        <end position="394"/>
    </location>
</feature>